<accession>A0ABU8J449</accession>
<organism evidence="3 4">
    <name type="scientific">Paraburkholderia bengalensis</name>
    <dbReference type="NCBI Taxonomy" id="2747562"/>
    <lineage>
        <taxon>Bacteria</taxon>
        <taxon>Pseudomonadati</taxon>
        <taxon>Pseudomonadota</taxon>
        <taxon>Betaproteobacteria</taxon>
        <taxon>Burkholderiales</taxon>
        <taxon>Burkholderiaceae</taxon>
        <taxon>Paraburkholderia</taxon>
    </lineage>
</organism>
<evidence type="ECO:0000256" key="2">
    <source>
        <dbReference type="SAM" id="MobiDB-lite"/>
    </source>
</evidence>
<sequence length="818" mass="84703">AALGGLYGSTTAGIGAASAAAGGSEAAAAGAGLTGAAASMGWVPVVGWILAGMATANKLYANGWDPNNGSIDNVGKIVGNSSLIANKTLTSIGISPSIANLLSGASIMSALFGRKNPKVTSAGVEGMITVDGGFQGQDYADWTAKGGVFRSDANGTVHSAATQQQVDLINGTVQSTVATIKDLSNAIGGDDGLQGKLSQFQYSIRNDWQNQDNVTKSLTDLSNSLVSAVYPLQQYQQSGETLAQTATRLTTVFNATNGLADMLGKTMTDAFGAVGLASANVRLNLVAAAGGIDSFNSEVSAYFQAYYSSGEQLSEAQKQMQRSFESLGLEVPKSKDAFRALVSSLDLTTTSGQATFAALMAIAPAFDQMTQAAQQAADAQQSLWNNYFGAIYSSGQQSAMSMRQLQDQFTALGVAMPKTTAGFQALVENMDTSDPKVKALQNSLLALAPAFGQVMTAADQARQQALGDVQTAYTNQVQAIQSNIDSINQFIDSLTSLKQSLKLGDLSTLSPQDKYLAEKKLFNETSAKAAAGDKDAQSQLPQVAQDFLNASRAYNASSQAYVDDFNAVQSALDSNIATAQAQLSAAQQQLAATNQMVQGILDLNQTAQSLADALSAYFAAGGTRSAAGGGGGGVGVPAGSGMTRDQVLATADPITGLIPYSDANPYGPMGGITGAQWDAANAAGASAAFLAANPWIAELAAQHAMNGSHAGGLDSVPFDGYRAELHKGEAVVTSANNQKLSQLLNIDWSQYGRGSNAALVAEIQALRDEVAQLRGTVQTVGVAQLQQAEQQHAENRADMSRQTRHLQTVGDNTARMAR</sequence>
<feature type="compositionally biased region" description="Basic and acidic residues" evidence="2">
    <location>
        <begin position="791"/>
        <end position="801"/>
    </location>
</feature>
<dbReference type="Proteomes" id="UP001386437">
    <property type="component" value="Unassembled WGS sequence"/>
</dbReference>
<dbReference type="EMBL" id="JACFYJ010000129">
    <property type="protein sequence ID" value="MEI6002747.1"/>
    <property type="molecule type" value="Genomic_DNA"/>
</dbReference>
<evidence type="ECO:0000313" key="3">
    <source>
        <dbReference type="EMBL" id="MEI6002747.1"/>
    </source>
</evidence>
<name>A0ABU8J449_9BURK</name>
<proteinExistence type="predicted"/>
<comment type="caution">
    <text evidence="3">The sequence shown here is derived from an EMBL/GenBank/DDBJ whole genome shotgun (WGS) entry which is preliminary data.</text>
</comment>
<feature type="region of interest" description="Disordered" evidence="2">
    <location>
        <begin position="791"/>
        <end position="818"/>
    </location>
</feature>
<gene>
    <name evidence="3" type="ORF">H3V53_38310</name>
</gene>
<feature type="non-terminal residue" evidence="3">
    <location>
        <position position="1"/>
    </location>
</feature>
<evidence type="ECO:0000313" key="4">
    <source>
        <dbReference type="Proteomes" id="UP001386437"/>
    </source>
</evidence>
<feature type="coiled-coil region" evidence="1">
    <location>
        <begin position="569"/>
        <end position="596"/>
    </location>
</feature>
<keyword evidence="1" id="KW-0175">Coiled coil</keyword>
<reference evidence="3 4" key="1">
    <citation type="journal article" date="2022" name="Arch. Microbiol.">
        <title>Paraburkholderia bengalensis sp. nov. isolated from roots of Oryza sativa, IR64.</title>
        <authorList>
            <person name="Nag P."/>
            <person name="Mondal N."/>
            <person name="Sarkar J."/>
            <person name="Das S."/>
        </authorList>
    </citation>
    <scope>NUCLEOTIDE SEQUENCE [LARGE SCALE GENOMIC DNA]</scope>
    <source>
        <strain evidence="3 4">IR64_4_BI</strain>
    </source>
</reference>
<protein>
    <submittedName>
        <fullName evidence="3">Phage tail tape measure protein</fullName>
    </submittedName>
</protein>
<keyword evidence="4" id="KW-1185">Reference proteome</keyword>
<evidence type="ECO:0000256" key="1">
    <source>
        <dbReference type="SAM" id="Coils"/>
    </source>
</evidence>